<keyword evidence="4 7" id="KW-0808">Transferase</keyword>
<comment type="function">
    <text evidence="2 7">Catalyzes the formation of N(7)-methylguanine at position 46 (m7G46) in tRNA.</text>
</comment>
<accession>A0ABT1EIG1</accession>
<evidence type="ECO:0000313" key="9">
    <source>
        <dbReference type="Proteomes" id="UP001523565"/>
    </source>
</evidence>
<feature type="binding site" evidence="7">
    <location>
        <position position="156"/>
    </location>
    <ligand>
        <name>substrate</name>
    </ligand>
</feature>
<keyword evidence="9" id="KW-1185">Reference proteome</keyword>
<name>A0ABT1EIG1_9FIRM</name>
<keyword evidence="3 7" id="KW-0489">Methyltransferase</keyword>
<feature type="binding site" evidence="7">
    <location>
        <position position="98"/>
    </location>
    <ligand>
        <name>S-adenosyl-L-methionine</name>
        <dbReference type="ChEBI" id="CHEBI:59789"/>
    </ligand>
</feature>
<evidence type="ECO:0000313" key="8">
    <source>
        <dbReference type="EMBL" id="MCP1110486.1"/>
    </source>
</evidence>
<dbReference type="RefSeq" id="WP_262069365.1">
    <property type="nucleotide sequence ID" value="NZ_JAMXOC010000013.1"/>
</dbReference>
<dbReference type="PANTHER" id="PTHR23417:SF14">
    <property type="entry name" value="PENTACOTRIPEPTIDE-REPEAT REGION OF PRORP DOMAIN-CONTAINING PROTEIN"/>
    <property type="match status" value="1"/>
</dbReference>
<keyword evidence="6 7" id="KW-0819">tRNA processing</keyword>
<dbReference type="PROSITE" id="PS51625">
    <property type="entry name" value="SAM_MT_TRMB"/>
    <property type="match status" value="1"/>
</dbReference>
<organism evidence="8 9">
    <name type="scientific">Ohessyouella blattaphilus</name>
    <dbReference type="NCBI Taxonomy" id="2949333"/>
    <lineage>
        <taxon>Bacteria</taxon>
        <taxon>Bacillati</taxon>
        <taxon>Bacillota</taxon>
        <taxon>Clostridia</taxon>
        <taxon>Lachnospirales</taxon>
        <taxon>Lachnospiraceae</taxon>
        <taxon>Ohessyouella</taxon>
    </lineage>
</organism>
<dbReference type="Gene3D" id="3.40.50.150">
    <property type="entry name" value="Vaccinia Virus protein VP39"/>
    <property type="match status" value="1"/>
</dbReference>
<dbReference type="HAMAP" id="MF_01057">
    <property type="entry name" value="tRNA_methyltr_TrmB"/>
    <property type="match status" value="1"/>
</dbReference>
<dbReference type="SUPFAM" id="SSF53335">
    <property type="entry name" value="S-adenosyl-L-methionine-dependent methyltransferases"/>
    <property type="match status" value="1"/>
</dbReference>
<dbReference type="InterPro" id="IPR029063">
    <property type="entry name" value="SAM-dependent_MTases_sf"/>
</dbReference>
<comment type="similarity">
    <text evidence="7">Belongs to the class I-like SAM-binding methyltransferase superfamily. TrmB family.</text>
</comment>
<proteinExistence type="inferred from homology"/>
<dbReference type="Proteomes" id="UP001523565">
    <property type="component" value="Unassembled WGS sequence"/>
</dbReference>
<feature type="binding site" evidence="7">
    <location>
        <position position="43"/>
    </location>
    <ligand>
        <name>S-adenosyl-L-methionine</name>
        <dbReference type="ChEBI" id="CHEBI:59789"/>
    </ligand>
</feature>
<evidence type="ECO:0000256" key="7">
    <source>
        <dbReference type="HAMAP-Rule" id="MF_01057"/>
    </source>
</evidence>
<sequence length="223" mass="25747">MRLRNIPRATKVLAQSSLVIKEEKEKKGKWQMVFAREAPLYIEIGMGKGKYIEAQALANPEINFIGIERYPSVLLRAVERLQEAEAAPPENLRFLCIDANELPEVFAPGEVSRIYLNFSDPWPKAKHARRRLTSSEFLARYDQFLEEEGLLEFKTDNEKLFDFSLEEVENSDRFTLLAHTYDLHNDKEMCVGNIMTEYEEKFSGMGYPIHKLIAKRKKASSPA</sequence>
<gene>
    <name evidence="7 8" type="primary">trmB</name>
    <name evidence="8" type="ORF">NK118_09515</name>
</gene>
<evidence type="ECO:0000256" key="1">
    <source>
        <dbReference type="ARBA" id="ARBA00000142"/>
    </source>
</evidence>
<feature type="binding site" evidence="7">
    <location>
        <begin position="196"/>
        <end position="199"/>
    </location>
    <ligand>
        <name>substrate</name>
    </ligand>
</feature>
<evidence type="ECO:0000256" key="3">
    <source>
        <dbReference type="ARBA" id="ARBA00022603"/>
    </source>
</evidence>
<evidence type="ECO:0000256" key="4">
    <source>
        <dbReference type="ARBA" id="ARBA00022679"/>
    </source>
</evidence>
<dbReference type="Pfam" id="PF02390">
    <property type="entry name" value="Methyltransf_4"/>
    <property type="match status" value="1"/>
</dbReference>
<dbReference type="InterPro" id="IPR055361">
    <property type="entry name" value="tRNA_methyltr_TrmB_bact"/>
</dbReference>
<dbReference type="NCBIfam" id="NF001080">
    <property type="entry name" value="PRK00121.2-2"/>
    <property type="match status" value="1"/>
</dbReference>
<evidence type="ECO:0000256" key="5">
    <source>
        <dbReference type="ARBA" id="ARBA00022691"/>
    </source>
</evidence>
<comment type="caution">
    <text evidence="7">Lacks conserved residue(s) required for the propagation of feature annotation.</text>
</comment>
<dbReference type="PANTHER" id="PTHR23417">
    <property type="entry name" value="3-DEOXY-D-MANNO-OCTULOSONIC-ACID TRANSFERASE/TRNA GUANINE-N 7 - -METHYLTRANSFERASE"/>
    <property type="match status" value="1"/>
</dbReference>
<comment type="pathway">
    <text evidence="7">tRNA modification; N(7)-methylguanine-tRNA biosynthesis.</text>
</comment>
<dbReference type="EC" id="2.1.1.33" evidence="7"/>
<evidence type="ECO:0000256" key="6">
    <source>
        <dbReference type="ARBA" id="ARBA00022694"/>
    </source>
</evidence>
<feature type="binding site" evidence="7">
    <location>
        <position position="120"/>
    </location>
    <ligand>
        <name>S-adenosyl-L-methionine</name>
        <dbReference type="ChEBI" id="CHEBI:59789"/>
    </ligand>
</feature>
<dbReference type="NCBIfam" id="TIGR00091">
    <property type="entry name" value="tRNA (guanosine(46)-N7)-methyltransferase TrmB"/>
    <property type="match status" value="1"/>
</dbReference>
<evidence type="ECO:0000256" key="2">
    <source>
        <dbReference type="ARBA" id="ARBA00003015"/>
    </source>
</evidence>
<protein>
    <recommendedName>
        <fullName evidence="7">tRNA (guanine-N(7)-)-methyltransferase</fullName>
        <ecNumber evidence="7">2.1.1.33</ecNumber>
    </recommendedName>
    <alternativeName>
        <fullName evidence="7">tRNA (guanine(46)-N(7))-methyltransferase</fullName>
    </alternativeName>
    <alternativeName>
        <fullName evidence="7">tRNA(m7G46)-methyltransferase</fullName>
    </alternativeName>
</protein>
<feature type="binding site" evidence="7">
    <location>
        <position position="124"/>
    </location>
    <ligand>
        <name>substrate</name>
    </ligand>
</feature>
<keyword evidence="5 7" id="KW-0949">S-adenosyl-L-methionine</keyword>
<dbReference type="GO" id="GO:0008176">
    <property type="term" value="F:tRNA (guanine(46)-N7)-methyltransferase activity"/>
    <property type="evidence" value="ECO:0007669"/>
    <property type="project" value="UniProtKB-EC"/>
</dbReference>
<comment type="caution">
    <text evidence="8">The sequence shown here is derived from an EMBL/GenBank/DDBJ whole genome shotgun (WGS) entry which is preliminary data.</text>
</comment>
<feature type="binding site" evidence="7">
    <location>
        <position position="68"/>
    </location>
    <ligand>
        <name>S-adenosyl-L-methionine</name>
        <dbReference type="ChEBI" id="CHEBI:59789"/>
    </ligand>
</feature>
<comment type="catalytic activity">
    <reaction evidence="1 7">
        <text>guanosine(46) in tRNA + S-adenosyl-L-methionine = N(7)-methylguanosine(46) in tRNA + S-adenosyl-L-homocysteine</text>
        <dbReference type="Rhea" id="RHEA:42708"/>
        <dbReference type="Rhea" id="RHEA-COMP:10188"/>
        <dbReference type="Rhea" id="RHEA-COMP:10189"/>
        <dbReference type="ChEBI" id="CHEBI:57856"/>
        <dbReference type="ChEBI" id="CHEBI:59789"/>
        <dbReference type="ChEBI" id="CHEBI:74269"/>
        <dbReference type="ChEBI" id="CHEBI:74480"/>
        <dbReference type="EC" id="2.1.1.33"/>
    </reaction>
</comment>
<dbReference type="EMBL" id="JAMZFV010000013">
    <property type="protein sequence ID" value="MCP1110486.1"/>
    <property type="molecule type" value="Genomic_DNA"/>
</dbReference>
<reference evidence="8 9" key="1">
    <citation type="journal article" date="2022" name="Genome Biol. Evol.">
        <title>Host diet, physiology and behaviors set the stage for Lachnospiraceae cladogenesis.</title>
        <authorList>
            <person name="Vera-Ponce De Leon A."/>
            <person name="Schneider M."/>
            <person name="Jahnes B.C."/>
            <person name="Sadowski V."/>
            <person name="Camuy-Velez L.A."/>
            <person name="Duan J."/>
            <person name="Sabree Z.L."/>
        </authorList>
    </citation>
    <scope>NUCLEOTIDE SEQUENCE [LARGE SCALE GENOMIC DNA]</scope>
    <source>
        <strain evidence="8 9">PAL227</strain>
    </source>
</reference>
<dbReference type="InterPro" id="IPR003358">
    <property type="entry name" value="tRNA_(Gua-N-7)_MeTrfase_Trmb"/>
</dbReference>